<keyword evidence="6" id="KW-1185">Reference proteome</keyword>
<dbReference type="PANTHER" id="PTHR47199">
    <property type="entry name" value="PHOTOSYSTEM II STABILITY/ASSEMBLY FACTOR HCF136, CHLOROPLASTIC"/>
    <property type="match status" value="1"/>
</dbReference>
<dbReference type="PANTHER" id="PTHR47199:SF2">
    <property type="entry name" value="PHOTOSYSTEM II STABILITY_ASSEMBLY FACTOR HCF136, CHLOROPLASTIC"/>
    <property type="match status" value="1"/>
</dbReference>
<evidence type="ECO:0000313" key="5">
    <source>
        <dbReference type="EMBL" id="SEQ20432.1"/>
    </source>
</evidence>
<keyword evidence="2" id="KW-0604">Photosystem II</keyword>
<dbReference type="RefSeq" id="WP_177188888.1">
    <property type="nucleotide sequence ID" value="NZ_FOFS01000004.1"/>
</dbReference>
<organism evidence="5 6">
    <name type="scientific">Solimonas aquatica</name>
    <dbReference type="NCBI Taxonomy" id="489703"/>
    <lineage>
        <taxon>Bacteria</taxon>
        <taxon>Pseudomonadati</taxon>
        <taxon>Pseudomonadota</taxon>
        <taxon>Gammaproteobacteria</taxon>
        <taxon>Nevskiales</taxon>
        <taxon>Nevskiaceae</taxon>
        <taxon>Solimonas</taxon>
    </lineage>
</organism>
<evidence type="ECO:0000313" key="6">
    <source>
        <dbReference type="Proteomes" id="UP000199233"/>
    </source>
</evidence>
<keyword evidence="1" id="KW-0602">Photosynthesis</keyword>
<dbReference type="CDD" id="cd15482">
    <property type="entry name" value="Sialidase_non-viral"/>
    <property type="match status" value="1"/>
</dbReference>
<dbReference type="Proteomes" id="UP000199233">
    <property type="component" value="Unassembled WGS sequence"/>
</dbReference>
<evidence type="ECO:0000256" key="3">
    <source>
        <dbReference type="SAM" id="SignalP"/>
    </source>
</evidence>
<evidence type="ECO:0000256" key="2">
    <source>
        <dbReference type="ARBA" id="ARBA00023276"/>
    </source>
</evidence>
<sequence>MRKSRHSIQRLLAGSTLLASLAATALAPPSLQVLLKGTPHDALFAVSFDREQGLAVGAGGAIFDSRDGGRTWSAVTPAPTELGLMGVSAAAGRALAVGQYGLVLRREGSGAWQQAESGSKQRLFAVSLNAQGQAVAVGAFGTVLFSSDAGKSWQAVAPDWTPYTSDGQQPHLYASSIDEAGNLLVAGEFGLILRRSVQSGDWQLLHKGDASLFALRLDKNGHTWAVGQSGCVLRSEDQGQSWQTVDIGSQANLLGIQDGGPGEVLITGMREALRSTDGGSSWQALRDPLVPASWFAGIAQAGDGALITVGNNGQIVRIKN</sequence>
<accession>A0A1H9E4A0</accession>
<feature type="domain" description="Photosynthesis system II assembly factor Ycf48/Hcf136-like" evidence="4">
    <location>
        <begin position="38"/>
        <end position="157"/>
    </location>
</feature>
<dbReference type="SUPFAM" id="SSF110296">
    <property type="entry name" value="Oligoxyloglucan reducing end-specific cellobiohydrolase"/>
    <property type="match status" value="1"/>
</dbReference>
<dbReference type="InterPro" id="IPR015943">
    <property type="entry name" value="WD40/YVTN_repeat-like_dom_sf"/>
</dbReference>
<dbReference type="GO" id="GO:0015979">
    <property type="term" value="P:photosynthesis"/>
    <property type="evidence" value="ECO:0007669"/>
    <property type="project" value="UniProtKB-KW"/>
</dbReference>
<keyword evidence="3" id="KW-0732">Signal</keyword>
<dbReference type="EMBL" id="FOFS01000004">
    <property type="protein sequence ID" value="SEQ20432.1"/>
    <property type="molecule type" value="Genomic_DNA"/>
</dbReference>
<dbReference type="Gene3D" id="2.130.10.10">
    <property type="entry name" value="YVTN repeat-like/Quinoprotein amine dehydrogenase"/>
    <property type="match status" value="2"/>
</dbReference>
<proteinExistence type="predicted"/>
<feature type="signal peptide" evidence="3">
    <location>
        <begin position="1"/>
        <end position="27"/>
    </location>
</feature>
<dbReference type="InterPro" id="IPR028203">
    <property type="entry name" value="PSII_CF48-like_dom"/>
</dbReference>
<evidence type="ECO:0000259" key="4">
    <source>
        <dbReference type="Pfam" id="PF14870"/>
    </source>
</evidence>
<dbReference type="AlphaFoldDB" id="A0A1H9E4A0"/>
<dbReference type="Pfam" id="PF14870">
    <property type="entry name" value="PSII_BNR"/>
    <property type="match status" value="1"/>
</dbReference>
<dbReference type="GO" id="GO:0009523">
    <property type="term" value="C:photosystem II"/>
    <property type="evidence" value="ECO:0007669"/>
    <property type="project" value="UniProtKB-KW"/>
</dbReference>
<protein>
    <recommendedName>
        <fullName evidence="4">Photosynthesis system II assembly factor Ycf48/Hcf136-like domain-containing protein</fullName>
    </recommendedName>
</protein>
<reference evidence="5 6" key="1">
    <citation type="submission" date="2016-10" db="EMBL/GenBank/DDBJ databases">
        <authorList>
            <person name="de Groot N.N."/>
        </authorList>
    </citation>
    <scope>NUCLEOTIDE SEQUENCE [LARGE SCALE GENOMIC DNA]</scope>
    <source>
        <strain evidence="5 6">DSM 25927</strain>
    </source>
</reference>
<feature type="chain" id="PRO_5011634633" description="Photosynthesis system II assembly factor Ycf48/Hcf136-like domain-containing protein" evidence="3">
    <location>
        <begin position="28"/>
        <end position="320"/>
    </location>
</feature>
<name>A0A1H9E4A0_9GAMM</name>
<gene>
    <name evidence="5" type="ORF">SAMN04488038_104275</name>
</gene>
<dbReference type="STRING" id="489703.SAMN04488038_104275"/>
<evidence type="ECO:0000256" key="1">
    <source>
        <dbReference type="ARBA" id="ARBA00022531"/>
    </source>
</evidence>